<name>A0A834MG43_RHYFE</name>
<proteinExistence type="predicted"/>
<protein>
    <submittedName>
        <fullName evidence="1">Uncharacterized protein</fullName>
    </submittedName>
</protein>
<keyword evidence="2" id="KW-1185">Reference proteome</keyword>
<comment type="caution">
    <text evidence="1">The sequence shown here is derived from an EMBL/GenBank/DDBJ whole genome shotgun (WGS) entry which is preliminary data.</text>
</comment>
<reference evidence="1" key="1">
    <citation type="submission" date="2020-08" db="EMBL/GenBank/DDBJ databases">
        <title>Genome sequencing and assembly of the red palm weevil Rhynchophorus ferrugineus.</title>
        <authorList>
            <person name="Dias G.B."/>
            <person name="Bergman C.M."/>
            <person name="Manee M."/>
        </authorList>
    </citation>
    <scope>NUCLEOTIDE SEQUENCE</scope>
    <source>
        <strain evidence="1">AA-2017</strain>
        <tissue evidence="1">Whole larva</tissue>
    </source>
</reference>
<dbReference type="PANTHER" id="PTHR46060:SF1">
    <property type="entry name" value="MARINER MOS1 TRANSPOSASE-LIKE PROTEIN"/>
    <property type="match status" value="1"/>
</dbReference>
<gene>
    <name evidence="1" type="ORF">GWI33_001829</name>
</gene>
<dbReference type="Gene3D" id="3.30.420.10">
    <property type="entry name" value="Ribonuclease H-like superfamily/Ribonuclease H"/>
    <property type="match status" value="1"/>
</dbReference>
<dbReference type="InterPro" id="IPR036397">
    <property type="entry name" value="RNaseH_sf"/>
</dbReference>
<dbReference type="AlphaFoldDB" id="A0A834MG43"/>
<dbReference type="EMBL" id="JAACXV010000152">
    <property type="protein sequence ID" value="KAF7282881.1"/>
    <property type="molecule type" value="Genomic_DNA"/>
</dbReference>
<evidence type="ECO:0000313" key="1">
    <source>
        <dbReference type="EMBL" id="KAF7282881.1"/>
    </source>
</evidence>
<dbReference type="GO" id="GO:0003676">
    <property type="term" value="F:nucleic acid binding"/>
    <property type="evidence" value="ECO:0007669"/>
    <property type="project" value="InterPro"/>
</dbReference>
<sequence>MIFNVSYRRVTLRELAEQIPEICEKTIDNILTEKLGYRNRCAWWVPHMISETHKDNRVKLAEEPSKIAGQENKLTKGVGLHYDNARPFISRYTTALLHKFGWTLLDHIPSSPDIAPSDIHLFPKLKQLLGGQRFSKDEEVKEAVTKFIGGVLRSGFSEVDNSPSKNA</sequence>
<dbReference type="Proteomes" id="UP000625711">
    <property type="component" value="Unassembled WGS sequence"/>
</dbReference>
<dbReference type="OrthoDB" id="6753549at2759"/>
<dbReference type="InterPro" id="IPR052709">
    <property type="entry name" value="Transposase-MT_Hybrid"/>
</dbReference>
<accession>A0A834MG43</accession>
<dbReference type="PANTHER" id="PTHR46060">
    <property type="entry name" value="MARINER MOS1 TRANSPOSASE-LIKE PROTEIN"/>
    <property type="match status" value="1"/>
</dbReference>
<organism evidence="1 2">
    <name type="scientific">Rhynchophorus ferrugineus</name>
    <name type="common">Red palm weevil</name>
    <name type="synonym">Curculio ferrugineus</name>
    <dbReference type="NCBI Taxonomy" id="354439"/>
    <lineage>
        <taxon>Eukaryota</taxon>
        <taxon>Metazoa</taxon>
        <taxon>Ecdysozoa</taxon>
        <taxon>Arthropoda</taxon>
        <taxon>Hexapoda</taxon>
        <taxon>Insecta</taxon>
        <taxon>Pterygota</taxon>
        <taxon>Neoptera</taxon>
        <taxon>Endopterygota</taxon>
        <taxon>Coleoptera</taxon>
        <taxon>Polyphaga</taxon>
        <taxon>Cucujiformia</taxon>
        <taxon>Curculionidae</taxon>
        <taxon>Dryophthorinae</taxon>
        <taxon>Rhynchophorus</taxon>
    </lineage>
</organism>
<evidence type="ECO:0000313" key="2">
    <source>
        <dbReference type="Proteomes" id="UP000625711"/>
    </source>
</evidence>